<dbReference type="EMBL" id="JBHTEY010000004">
    <property type="protein sequence ID" value="MFC7616268.1"/>
    <property type="molecule type" value="Genomic_DNA"/>
</dbReference>
<dbReference type="InterPro" id="IPR050679">
    <property type="entry name" value="Bact_HTH_transcr_reg"/>
</dbReference>
<dbReference type="InterPro" id="IPR036388">
    <property type="entry name" value="WH-like_DNA-bd_sf"/>
</dbReference>
<feature type="domain" description="HTH gntR-type" evidence="4">
    <location>
        <begin position="3"/>
        <end position="71"/>
    </location>
</feature>
<dbReference type="InterPro" id="IPR028978">
    <property type="entry name" value="Chorismate_lyase_/UTRA_dom_sf"/>
</dbReference>
<evidence type="ECO:0000259" key="4">
    <source>
        <dbReference type="PROSITE" id="PS50949"/>
    </source>
</evidence>
<evidence type="ECO:0000256" key="3">
    <source>
        <dbReference type="ARBA" id="ARBA00023163"/>
    </source>
</evidence>
<accession>A0ABW2TSP4</accession>
<dbReference type="PANTHER" id="PTHR44846">
    <property type="entry name" value="MANNOSYL-D-GLYCERATE TRANSPORT/METABOLISM SYSTEM REPRESSOR MNGR-RELATED"/>
    <property type="match status" value="1"/>
</dbReference>
<dbReference type="PRINTS" id="PR00035">
    <property type="entry name" value="HTHGNTR"/>
</dbReference>
<organism evidence="5 6">
    <name type="scientific">Actinokineospora soli</name>
    <dbReference type="NCBI Taxonomy" id="1048753"/>
    <lineage>
        <taxon>Bacteria</taxon>
        <taxon>Bacillati</taxon>
        <taxon>Actinomycetota</taxon>
        <taxon>Actinomycetes</taxon>
        <taxon>Pseudonocardiales</taxon>
        <taxon>Pseudonocardiaceae</taxon>
        <taxon>Actinokineospora</taxon>
    </lineage>
</organism>
<dbReference type="Pfam" id="PF07702">
    <property type="entry name" value="UTRA"/>
    <property type="match status" value="1"/>
</dbReference>
<dbReference type="InterPro" id="IPR000524">
    <property type="entry name" value="Tscrpt_reg_HTH_GntR"/>
</dbReference>
<proteinExistence type="predicted"/>
<dbReference type="PROSITE" id="PS50949">
    <property type="entry name" value="HTH_GNTR"/>
    <property type="match status" value="1"/>
</dbReference>
<sequence length="246" mass="26646">MVDRKYKVIAEELADAIRCGDHLPGSRLPPISALIERFGVARETIRAALNLLARDGLVEIRQGHGTVVLNPSCLPLQAIAEPRVGDGTSTVLAGWAYPTGEIAGRLRVKAEAPLVQRVQHKRVRGRLVGIHEHWLPERVANHVHRVIGLDLADRATPHMDVLGLLRQAGIGLTVTNLDVSARAASDAEAKLMDLDPQTPVCVMRRVAYDTAGNPVEARTTVCVEPISVVALAEPAYHHSADWAAPR</sequence>
<protein>
    <submittedName>
        <fullName evidence="5">GntR family transcriptional regulator</fullName>
    </submittedName>
</protein>
<gene>
    <name evidence="5" type="ORF">ACFQV2_25125</name>
</gene>
<keyword evidence="2" id="KW-0238">DNA-binding</keyword>
<comment type="caution">
    <text evidence="5">The sequence shown here is derived from an EMBL/GenBank/DDBJ whole genome shotgun (WGS) entry which is preliminary data.</text>
</comment>
<keyword evidence="3" id="KW-0804">Transcription</keyword>
<evidence type="ECO:0000256" key="2">
    <source>
        <dbReference type="ARBA" id="ARBA00023125"/>
    </source>
</evidence>
<evidence type="ECO:0000313" key="5">
    <source>
        <dbReference type="EMBL" id="MFC7616268.1"/>
    </source>
</evidence>
<dbReference type="Proteomes" id="UP001596512">
    <property type="component" value="Unassembled WGS sequence"/>
</dbReference>
<dbReference type="Gene3D" id="3.40.1410.10">
    <property type="entry name" value="Chorismate lyase-like"/>
    <property type="match status" value="1"/>
</dbReference>
<dbReference type="Pfam" id="PF00392">
    <property type="entry name" value="GntR"/>
    <property type="match status" value="1"/>
</dbReference>
<dbReference type="Gene3D" id="1.10.10.10">
    <property type="entry name" value="Winged helix-like DNA-binding domain superfamily/Winged helix DNA-binding domain"/>
    <property type="match status" value="1"/>
</dbReference>
<dbReference type="SUPFAM" id="SSF64288">
    <property type="entry name" value="Chorismate lyase-like"/>
    <property type="match status" value="1"/>
</dbReference>
<name>A0ABW2TSP4_9PSEU</name>
<evidence type="ECO:0000256" key="1">
    <source>
        <dbReference type="ARBA" id="ARBA00023015"/>
    </source>
</evidence>
<keyword evidence="6" id="KW-1185">Reference proteome</keyword>
<dbReference type="InterPro" id="IPR036390">
    <property type="entry name" value="WH_DNA-bd_sf"/>
</dbReference>
<dbReference type="InterPro" id="IPR011663">
    <property type="entry name" value="UTRA"/>
</dbReference>
<reference evidence="6" key="1">
    <citation type="journal article" date="2019" name="Int. J. Syst. Evol. Microbiol.">
        <title>The Global Catalogue of Microorganisms (GCM) 10K type strain sequencing project: providing services to taxonomists for standard genome sequencing and annotation.</title>
        <authorList>
            <consortium name="The Broad Institute Genomics Platform"/>
            <consortium name="The Broad Institute Genome Sequencing Center for Infectious Disease"/>
            <person name="Wu L."/>
            <person name="Ma J."/>
        </authorList>
    </citation>
    <scope>NUCLEOTIDE SEQUENCE [LARGE SCALE GENOMIC DNA]</scope>
    <source>
        <strain evidence="6">JCM 17695</strain>
    </source>
</reference>
<dbReference type="SUPFAM" id="SSF46785">
    <property type="entry name" value="Winged helix' DNA-binding domain"/>
    <property type="match status" value="1"/>
</dbReference>
<dbReference type="PANTHER" id="PTHR44846:SF17">
    <property type="entry name" value="GNTR-FAMILY TRANSCRIPTIONAL REGULATOR"/>
    <property type="match status" value="1"/>
</dbReference>
<dbReference type="SMART" id="SM00345">
    <property type="entry name" value="HTH_GNTR"/>
    <property type="match status" value="1"/>
</dbReference>
<keyword evidence="1" id="KW-0805">Transcription regulation</keyword>
<dbReference type="SMART" id="SM00866">
    <property type="entry name" value="UTRA"/>
    <property type="match status" value="1"/>
</dbReference>
<dbReference type="CDD" id="cd07377">
    <property type="entry name" value="WHTH_GntR"/>
    <property type="match status" value="1"/>
</dbReference>
<evidence type="ECO:0000313" key="6">
    <source>
        <dbReference type="Proteomes" id="UP001596512"/>
    </source>
</evidence>